<feature type="compositionally biased region" description="Basic and acidic residues" evidence="1">
    <location>
        <begin position="78"/>
        <end position="88"/>
    </location>
</feature>
<name>A0A2W5FQG6_9BACT</name>
<protein>
    <submittedName>
        <fullName evidence="2">Uncharacterized protein</fullName>
    </submittedName>
</protein>
<proteinExistence type="predicted"/>
<comment type="caution">
    <text evidence="2">The sequence shown here is derived from an EMBL/GenBank/DDBJ whole genome shotgun (WGS) entry which is preliminary data.</text>
</comment>
<gene>
    <name evidence="2" type="ORF">DI586_01070</name>
</gene>
<feature type="region of interest" description="Disordered" evidence="1">
    <location>
        <begin position="78"/>
        <end position="102"/>
    </location>
</feature>
<reference evidence="2 3" key="1">
    <citation type="submission" date="2017-08" db="EMBL/GenBank/DDBJ databases">
        <title>Infants hospitalized years apart are colonized by the same room-sourced microbial strains.</title>
        <authorList>
            <person name="Brooks B."/>
            <person name="Olm M.R."/>
            <person name="Firek B.A."/>
            <person name="Baker R."/>
            <person name="Thomas B.C."/>
            <person name="Morowitz M.J."/>
            <person name="Banfield J.F."/>
        </authorList>
    </citation>
    <scope>NUCLEOTIDE SEQUENCE [LARGE SCALE GENOMIC DNA]</scope>
    <source>
        <strain evidence="2">S2_006_000_R2_64</strain>
    </source>
</reference>
<dbReference type="AlphaFoldDB" id="A0A2W5FQG6"/>
<evidence type="ECO:0000313" key="2">
    <source>
        <dbReference type="EMBL" id="PZP57213.1"/>
    </source>
</evidence>
<dbReference type="Proteomes" id="UP000249739">
    <property type="component" value="Unassembled WGS sequence"/>
</dbReference>
<accession>A0A2W5FQG6</accession>
<sequence>MKRSPLTDLFGAAAQEKPLHMPFVVDIRTGQKISLPGGNLEEGGDWYDEENHKGHIKCPDEHCTARAHYQPEIEFKKGKPSKTREHFKTSPGQFHDSDCSIGKASKPATEKEMRGYVIYLNTNNLHGVIHPGARDKAMKHPYKRGKHAGAIKASAQMMHGLEPYSAKSARDIIDFMRTKAPEHIANSVVVWNGFQVPWRFFALYYNKSDNSREQNYRFRSFVKAMLSEGQQYMPVFMEVIPRKKYTAQDFSEKGWVLSRTVQIEDANGHKDIIVPRIFINTVHPHVLNAFDKGERHAVLAVAQVKKGTDGDILLDVSIQDPRQLEKVSFVEIKHENLLNQQRRTQAAIAPEVRPAP</sequence>
<dbReference type="EMBL" id="QFOT01000005">
    <property type="protein sequence ID" value="PZP57213.1"/>
    <property type="molecule type" value="Genomic_DNA"/>
</dbReference>
<evidence type="ECO:0000313" key="3">
    <source>
        <dbReference type="Proteomes" id="UP000249739"/>
    </source>
</evidence>
<evidence type="ECO:0000256" key="1">
    <source>
        <dbReference type="SAM" id="MobiDB-lite"/>
    </source>
</evidence>
<organism evidence="2 3">
    <name type="scientific">Micavibrio aeruginosavorus</name>
    <dbReference type="NCBI Taxonomy" id="349221"/>
    <lineage>
        <taxon>Bacteria</taxon>
        <taxon>Pseudomonadati</taxon>
        <taxon>Bdellovibrionota</taxon>
        <taxon>Bdellovibrionia</taxon>
        <taxon>Bdellovibrionales</taxon>
        <taxon>Pseudobdellovibrionaceae</taxon>
        <taxon>Micavibrio</taxon>
    </lineage>
</organism>